<evidence type="ECO:0000313" key="3">
    <source>
        <dbReference type="Proteomes" id="UP000708208"/>
    </source>
</evidence>
<reference evidence="2" key="1">
    <citation type="submission" date="2021-06" db="EMBL/GenBank/DDBJ databases">
        <authorList>
            <person name="Hodson N. C."/>
            <person name="Mongue J. A."/>
            <person name="Jaron S. K."/>
        </authorList>
    </citation>
    <scope>NUCLEOTIDE SEQUENCE</scope>
</reference>
<accession>A0A8J2KA58</accession>
<evidence type="ECO:0000313" key="2">
    <source>
        <dbReference type="EMBL" id="CAG7723220.1"/>
    </source>
</evidence>
<proteinExistence type="predicted"/>
<feature type="compositionally biased region" description="Low complexity" evidence="1">
    <location>
        <begin position="1"/>
        <end position="36"/>
    </location>
</feature>
<keyword evidence="3" id="KW-1185">Reference proteome</keyword>
<organism evidence="2 3">
    <name type="scientific">Allacma fusca</name>
    <dbReference type="NCBI Taxonomy" id="39272"/>
    <lineage>
        <taxon>Eukaryota</taxon>
        <taxon>Metazoa</taxon>
        <taxon>Ecdysozoa</taxon>
        <taxon>Arthropoda</taxon>
        <taxon>Hexapoda</taxon>
        <taxon>Collembola</taxon>
        <taxon>Symphypleona</taxon>
        <taxon>Sminthuridae</taxon>
        <taxon>Allacma</taxon>
    </lineage>
</organism>
<comment type="caution">
    <text evidence="2">The sequence shown here is derived from an EMBL/GenBank/DDBJ whole genome shotgun (WGS) entry which is preliminary data.</text>
</comment>
<evidence type="ECO:0000256" key="1">
    <source>
        <dbReference type="SAM" id="MobiDB-lite"/>
    </source>
</evidence>
<dbReference type="OrthoDB" id="6374621at2759"/>
<name>A0A8J2KA58_9HEXA</name>
<gene>
    <name evidence="2" type="ORF">AFUS01_LOCUS12318</name>
</gene>
<dbReference type="AlphaFoldDB" id="A0A8J2KA58"/>
<sequence>MSVTTTPSSSSSSVTTAITNSTTRETPSTSSTSRASVGKLGSSTEEKILNRYTGILLADGSQKKLEMADHLKRLAYLRKEADQLEKTDWQYEPVEKLLGK</sequence>
<protein>
    <submittedName>
        <fullName evidence="2">Uncharacterized protein</fullName>
    </submittedName>
</protein>
<feature type="region of interest" description="Disordered" evidence="1">
    <location>
        <begin position="1"/>
        <end position="43"/>
    </location>
</feature>
<dbReference type="Proteomes" id="UP000708208">
    <property type="component" value="Unassembled WGS sequence"/>
</dbReference>
<dbReference type="EMBL" id="CAJVCH010096684">
    <property type="protein sequence ID" value="CAG7723220.1"/>
    <property type="molecule type" value="Genomic_DNA"/>
</dbReference>